<comment type="caution">
    <text evidence="1">The sequence shown here is derived from an EMBL/GenBank/DDBJ whole genome shotgun (WGS) entry which is preliminary data.</text>
</comment>
<evidence type="ECO:0000313" key="2">
    <source>
        <dbReference type="Proteomes" id="UP001465668"/>
    </source>
</evidence>
<name>A0ABR2XLJ7_9PEZI</name>
<organism evidence="1 2">
    <name type="scientific">Seiridium cardinale</name>
    <dbReference type="NCBI Taxonomy" id="138064"/>
    <lineage>
        <taxon>Eukaryota</taxon>
        <taxon>Fungi</taxon>
        <taxon>Dikarya</taxon>
        <taxon>Ascomycota</taxon>
        <taxon>Pezizomycotina</taxon>
        <taxon>Sordariomycetes</taxon>
        <taxon>Xylariomycetidae</taxon>
        <taxon>Amphisphaeriales</taxon>
        <taxon>Sporocadaceae</taxon>
        <taxon>Seiridium</taxon>
    </lineage>
</organism>
<gene>
    <name evidence="1" type="ORF">SCAR479_08649</name>
</gene>
<dbReference type="Pfam" id="PF10014">
    <property type="entry name" value="2OG-Fe_Oxy_2"/>
    <property type="match status" value="1"/>
</dbReference>
<evidence type="ECO:0000313" key="1">
    <source>
        <dbReference type="EMBL" id="KAK9774564.1"/>
    </source>
</evidence>
<keyword evidence="1" id="KW-0560">Oxidoreductase</keyword>
<protein>
    <submittedName>
        <fullName evidence="1">2OG-Fe dioxygenase-domain-containing protein</fullName>
    </submittedName>
</protein>
<dbReference type="EMBL" id="JARVKM010000040">
    <property type="protein sequence ID" value="KAK9774564.1"/>
    <property type="molecule type" value="Genomic_DNA"/>
</dbReference>
<dbReference type="Proteomes" id="UP001465668">
    <property type="component" value="Unassembled WGS sequence"/>
</dbReference>
<keyword evidence="1" id="KW-0223">Dioxygenase</keyword>
<reference evidence="1 2" key="1">
    <citation type="submission" date="2024-02" db="EMBL/GenBank/DDBJ databases">
        <title>First draft genome assembly of two strains of Seiridium cardinale.</title>
        <authorList>
            <person name="Emiliani G."/>
            <person name="Scali E."/>
        </authorList>
    </citation>
    <scope>NUCLEOTIDE SEQUENCE [LARGE SCALE GENOMIC DNA]</scope>
    <source>
        <strain evidence="1 2">BM-138-000479</strain>
    </source>
</reference>
<dbReference type="GO" id="GO:0051213">
    <property type="term" value="F:dioxygenase activity"/>
    <property type="evidence" value="ECO:0007669"/>
    <property type="project" value="UniProtKB-KW"/>
</dbReference>
<sequence>MIPILVGLEASQSDISKLSSVSNALEDDPILLFRKTKNDCFRLDFAADSIRRLEFQPFVLSEGEGLKRHDTGQFRHFKEIRNDLQHNTVLQALLVFKALITNCLDLGCLIDGIQKSWSLHYPGSNQSNIPNSPQTLSSFDPCDAYIQIEDGAGLENIFAIWPDVRFTMIPKPWGSNGIDEAYWEFRNDQELYLHGAGYPGLAQRVAIPIPGPDALERRRKRNNLDDTHNPSLARFQSALKYTHQYLDNQGLGCTSVGLVLSHIDMFLPQDAVTMIRLLLGPSSTSDGDTSSYCTRPDIRQTILHLLTATPTLTT</sequence>
<proteinExistence type="predicted"/>
<dbReference type="InterPro" id="IPR018724">
    <property type="entry name" value="2OG-Fe_dioxygenase"/>
</dbReference>
<dbReference type="Gene3D" id="2.60.120.620">
    <property type="entry name" value="q2cbj1_9rhob like domain"/>
    <property type="match status" value="1"/>
</dbReference>
<keyword evidence="2" id="KW-1185">Reference proteome</keyword>
<accession>A0ABR2XLJ7</accession>